<feature type="compositionally biased region" description="Basic and acidic residues" evidence="1">
    <location>
        <begin position="1"/>
        <end position="11"/>
    </location>
</feature>
<protein>
    <submittedName>
        <fullName evidence="2">Uncharacterized protein</fullName>
    </submittedName>
</protein>
<comment type="caution">
    <text evidence="2">The sequence shown here is derived from an EMBL/GenBank/DDBJ whole genome shotgun (WGS) entry which is preliminary data.</text>
</comment>
<reference evidence="2 3" key="1">
    <citation type="submission" date="2018-06" db="EMBL/GenBank/DDBJ databases">
        <title>Genome analysis of cellulolytic fungus Trichoderma lentiforme CFAM-422.</title>
        <authorList>
            <person name="Steindorff A.S."/>
            <person name="Formighieri E.F."/>
            <person name="Midorikawa G.E.O."/>
            <person name="Tamietti M.S."/>
            <person name="Ramos E.Z."/>
            <person name="Silva A.S."/>
            <person name="Bon E.P.S."/>
            <person name="Mendes T.D."/>
            <person name="Damaso M.C.T."/>
            <person name="Favaro L.C.L."/>
        </authorList>
    </citation>
    <scope>NUCLEOTIDE SEQUENCE [LARGE SCALE GENOMIC DNA]</scope>
    <source>
        <strain evidence="2 3">CFAM-422</strain>
    </source>
</reference>
<evidence type="ECO:0000313" key="3">
    <source>
        <dbReference type="Proteomes" id="UP000801864"/>
    </source>
</evidence>
<dbReference type="EMBL" id="QLNT01000008">
    <property type="protein sequence ID" value="KAF3072370.1"/>
    <property type="molecule type" value="Genomic_DNA"/>
</dbReference>
<gene>
    <name evidence="2" type="ORF">CFAM422_005301</name>
</gene>
<accession>A0A9P4XGU8</accession>
<feature type="region of interest" description="Disordered" evidence="1">
    <location>
        <begin position="1"/>
        <end position="53"/>
    </location>
</feature>
<feature type="compositionally biased region" description="Basic and acidic residues" evidence="1">
    <location>
        <begin position="33"/>
        <end position="53"/>
    </location>
</feature>
<name>A0A9P4XGU8_9HYPO</name>
<dbReference type="AlphaFoldDB" id="A0A9P4XGU8"/>
<keyword evidence="3" id="KW-1185">Reference proteome</keyword>
<proteinExistence type="predicted"/>
<evidence type="ECO:0000313" key="2">
    <source>
        <dbReference type="EMBL" id="KAF3072370.1"/>
    </source>
</evidence>
<organism evidence="2 3">
    <name type="scientific">Trichoderma lentiforme</name>
    <dbReference type="NCBI Taxonomy" id="1567552"/>
    <lineage>
        <taxon>Eukaryota</taxon>
        <taxon>Fungi</taxon>
        <taxon>Dikarya</taxon>
        <taxon>Ascomycota</taxon>
        <taxon>Pezizomycotina</taxon>
        <taxon>Sordariomycetes</taxon>
        <taxon>Hypocreomycetidae</taxon>
        <taxon>Hypocreales</taxon>
        <taxon>Hypocreaceae</taxon>
        <taxon>Trichoderma</taxon>
    </lineage>
</organism>
<evidence type="ECO:0000256" key="1">
    <source>
        <dbReference type="SAM" id="MobiDB-lite"/>
    </source>
</evidence>
<sequence length="81" mass="9091">MAKFDAREGVTEGRQLQGQTRVDAGRSDPVGKLGEKRKCTENEWPTDEEKRKEEGFKTLGEAKKRLPWGNTKLAAEATQKS</sequence>
<dbReference type="Proteomes" id="UP000801864">
    <property type="component" value="Unassembled WGS sequence"/>
</dbReference>